<feature type="region of interest" description="Disordered" evidence="11">
    <location>
        <begin position="252"/>
        <end position="284"/>
    </location>
</feature>
<keyword evidence="14" id="KW-1185">Reference proteome</keyword>
<dbReference type="Gene3D" id="3.30.160.60">
    <property type="entry name" value="Classic Zinc Finger"/>
    <property type="match status" value="3"/>
</dbReference>
<evidence type="ECO:0000259" key="12">
    <source>
        <dbReference type="PROSITE" id="PS50157"/>
    </source>
</evidence>
<evidence type="ECO:0000256" key="11">
    <source>
        <dbReference type="SAM" id="MobiDB-lite"/>
    </source>
</evidence>
<comment type="subcellular location">
    <subcellularLocation>
        <location evidence="1">Nucleus</location>
    </subcellularLocation>
</comment>
<evidence type="ECO:0000256" key="5">
    <source>
        <dbReference type="ARBA" id="ARBA00022833"/>
    </source>
</evidence>
<name>A0A553P366_TIGCA</name>
<evidence type="ECO:0000313" key="13">
    <source>
        <dbReference type="EMBL" id="TRY72137.1"/>
    </source>
</evidence>
<dbReference type="STRING" id="6832.A0A553P366"/>
<keyword evidence="5" id="KW-0862">Zinc</keyword>
<dbReference type="FunFam" id="3.30.160.60:FF:001228">
    <property type="entry name" value="Zinc finger protein 236"/>
    <property type="match status" value="1"/>
</dbReference>
<evidence type="ECO:0000256" key="6">
    <source>
        <dbReference type="ARBA" id="ARBA00023015"/>
    </source>
</evidence>
<dbReference type="AlphaFoldDB" id="A0A553P366"/>
<evidence type="ECO:0000256" key="8">
    <source>
        <dbReference type="ARBA" id="ARBA00023163"/>
    </source>
</evidence>
<keyword evidence="6" id="KW-0805">Transcription regulation</keyword>
<dbReference type="Proteomes" id="UP000318571">
    <property type="component" value="Chromosome 7"/>
</dbReference>
<dbReference type="OMA" id="NCVSHEC"/>
<dbReference type="SUPFAM" id="SSF57667">
    <property type="entry name" value="beta-beta-alpha zinc fingers"/>
    <property type="match status" value="1"/>
</dbReference>
<keyword evidence="2" id="KW-0479">Metal-binding</keyword>
<keyword evidence="4 10" id="KW-0863">Zinc-finger</keyword>
<evidence type="ECO:0000256" key="4">
    <source>
        <dbReference type="ARBA" id="ARBA00022771"/>
    </source>
</evidence>
<feature type="domain" description="C2H2-type" evidence="12">
    <location>
        <begin position="187"/>
        <end position="215"/>
    </location>
</feature>
<gene>
    <name evidence="13" type="ORF">TCAL_00207</name>
</gene>
<dbReference type="Pfam" id="PF00096">
    <property type="entry name" value="zf-C2H2"/>
    <property type="match status" value="2"/>
</dbReference>
<feature type="domain" description="C2H2-type" evidence="12">
    <location>
        <begin position="124"/>
        <end position="152"/>
    </location>
</feature>
<proteinExistence type="predicted"/>
<reference evidence="13 14" key="1">
    <citation type="journal article" date="2018" name="Nat. Ecol. Evol.">
        <title>Genomic signatures of mitonuclear coevolution across populations of Tigriopus californicus.</title>
        <authorList>
            <person name="Barreto F.S."/>
            <person name="Watson E.T."/>
            <person name="Lima T.G."/>
            <person name="Willett C.S."/>
            <person name="Edmands S."/>
            <person name="Li W."/>
            <person name="Burton R.S."/>
        </authorList>
    </citation>
    <scope>NUCLEOTIDE SEQUENCE [LARGE SCALE GENOMIC DNA]</scope>
    <source>
        <strain evidence="13 14">San Diego</strain>
    </source>
</reference>
<dbReference type="PROSITE" id="PS50157">
    <property type="entry name" value="ZINC_FINGER_C2H2_2"/>
    <property type="match status" value="3"/>
</dbReference>
<keyword evidence="7" id="KW-0238">DNA-binding</keyword>
<evidence type="ECO:0000313" key="14">
    <source>
        <dbReference type="Proteomes" id="UP000318571"/>
    </source>
</evidence>
<evidence type="ECO:0000256" key="3">
    <source>
        <dbReference type="ARBA" id="ARBA00022737"/>
    </source>
</evidence>
<evidence type="ECO:0000256" key="7">
    <source>
        <dbReference type="ARBA" id="ARBA00023125"/>
    </source>
</evidence>
<keyword evidence="3" id="KW-0677">Repeat</keyword>
<organism evidence="13 14">
    <name type="scientific">Tigriopus californicus</name>
    <name type="common">Marine copepod</name>
    <dbReference type="NCBI Taxonomy" id="6832"/>
    <lineage>
        <taxon>Eukaryota</taxon>
        <taxon>Metazoa</taxon>
        <taxon>Ecdysozoa</taxon>
        <taxon>Arthropoda</taxon>
        <taxon>Crustacea</taxon>
        <taxon>Multicrustacea</taxon>
        <taxon>Hexanauplia</taxon>
        <taxon>Copepoda</taxon>
        <taxon>Harpacticoida</taxon>
        <taxon>Harpacticidae</taxon>
        <taxon>Tigriopus</taxon>
    </lineage>
</organism>
<dbReference type="InterPro" id="IPR036236">
    <property type="entry name" value="Znf_C2H2_sf"/>
</dbReference>
<protein>
    <recommendedName>
        <fullName evidence="12">C2H2-type domain-containing protein</fullName>
    </recommendedName>
</protein>
<dbReference type="InterPro" id="IPR013087">
    <property type="entry name" value="Znf_C2H2_type"/>
</dbReference>
<comment type="caution">
    <text evidence="13">The sequence shown here is derived from an EMBL/GenBank/DDBJ whole genome shotgun (WGS) entry which is preliminary data.</text>
</comment>
<evidence type="ECO:0000256" key="10">
    <source>
        <dbReference type="PROSITE-ProRule" id="PRU00042"/>
    </source>
</evidence>
<dbReference type="SMART" id="SM00355">
    <property type="entry name" value="ZnF_C2H2"/>
    <property type="match status" value="6"/>
</dbReference>
<dbReference type="PANTHER" id="PTHR24406">
    <property type="entry name" value="TRANSCRIPTIONAL REPRESSOR CTCFL-RELATED"/>
    <property type="match status" value="1"/>
</dbReference>
<evidence type="ECO:0000256" key="9">
    <source>
        <dbReference type="ARBA" id="ARBA00023242"/>
    </source>
</evidence>
<feature type="domain" description="C2H2-type" evidence="12">
    <location>
        <begin position="156"/>
        <end position="184"/>
    </location>
</feature>
<evidence type="ECO:0000256" key="1">
    <source>
        <dbReference type="ARBA" id="ARBA00004123"/>
    </source>
</evidence>
<dbReference type="PROSITE" id="PS00028">
    <property type="entry name" value="ZINC_FINGER_C2H2_1"/>
    <property type="match status" value="3"/>
</dbReference>
<evidence type="ECO:0000256" key="2">
    <source>
        <dbReference type="ARBA" id="ARBA00022723"/>
    </source>
</evidence>
<dbReference type="GO" id="GO:0008270">
    <property type="term" value="F:zinc ion binding"/>
    <property type="evidence" value="ECO:0007669"/>
    <property type="project" value="UniProtKB-KW"/>
</dbReference>
<dbReference type="GO" id="GO:0003677">
    <property type="term" value="F:DNA binding"/>
    <property type="evidence" value="ECO:0007669"/>
    <property type="project" value="UniProtKB-KW"/>
</dbReference>
<keyword evidence="8" id="KW-0804">Transcription</keyword>
<sequence length="364" mass="40992">MDEPDIMKEEEELDDEMDEIDDMADPLSLVKLHLIKLHKVTKEVFSLDDPQENPVLCPKYTMEVNIQTCPECNMQFGSKVSLNIHRLKRHISKTTSKNVPCPVCQEEAVDLTAHVRKEHNIDGVVCPQCGKILSKTCTLNRHLEQVHLNLQIHKPAKCNQCGKVFSKKGHLDRHIRTIHMGIKETSEPCPYCGKIFSTKSSLEPHIQMVHQGVRRACPECGKVLSDLWKHMRTVHGFYRRKAKIPKDSLEMPSANEVLTPSSPPPPELMMMKPKKRAGSGSPMSMSPTFEMPSHIQALVSKAMNASPTPPKPSKRRSFQAEPIYDGLEIDATNLEEAMLTPSVKITKIRSTNSAKGKMNQVSHK</sequence>
<dbReference type="InterPro" id="IPR050888">
    <property type="entry name" value="ZnF_C2H2-type_TF"/>
</dbReference>
<dbReference type="GO" id="GO:0005634">
    <property type="term" value="C:nucleus"/>
    <property type="evidence" value="ECO:0007669"/>
    <property type="project" value="UniProtKB-SubCell"/>
</dbReference>
<accession>A0A553P366</accession>
<keyword evidence="9" id="KW-0539">Nucleus</keyword>
<dbReference type="EMBL" id="VCGU01000008">
    <property type="protein sequence ID" value="TRY72137.1"/>
    <property type="molecule type" value="Genomic_DNA"/>
</dbReference>